<comment type="cofactor">
    <cofactor evidence="1 4">
        <name>Zn(2+)</name>
        <dbReference type="ChEBI" id="CHEBI:29105"/>
    </cofactor>
    <text evidence="1 4">Binds 2 Zn(2+) ions per subunit.</text>
</comment>
<dbReference type="PANTHER" id="PTHR11647:SF1">
    <property type="entry name" value="COLLAPSIN RESPONSE MEDIATOR PROTEIN"/>
    <property type="match status" value="1"/>
</dbReference>
<dbReference type="InterPro" id="IPR010229">
    <property type="entry name" value="Pept_M38_dipep"/>
</dbReference>
<proteinExistence type="inferred from homology"/>
<feature type="binding site" evidence="3">
    <location>
        <begin position="67"/>
        <end position="69"/>
    </location>
    <ligand>
        <name>substrate</name>
    </ligand>
</feature>
<dbReference type="InterPro" id="IPR006680">
    <property type="entry name" value="Amidohydro-rel"/>
</dbReference>
<dbReference type="NCBIfam" id="TIGR01975">
    <property type="entry name" value="isoAsp_dipep"/>
    <property type="match status" value="1"/>
</dbReference>
<comment type="PTM">
    <text evidence="1">Carboxylation allows a single lysine to coordinate two zinc ions.</text>
</comment>
<feature type="binding site" description="via carbamate group" evidence="4">
    <location>
        <position position="154"/>
    </location>
    <ligand>
        <name>Zn(2+)</name>
        <dbReference type="ChEBI" id="CHEBI:29105"/>
        <label>2</label>
        <note>catalytic</note>
    </ligand>
</feature>
<feature type="binding site" evidence="3">
    <location>
        <position position="98"/>
    </location>
    <ligand>
        <name>substrate</name>
    </ligand>
</feature>
<dbReference type="GO" id="GO:0008798">
    <property type="term" value="F:beta-aspartyl-peptidase activity"/>
    <property type="evidence" value="ECO:0007669"/>
    <property type="project" value="InterPro"/>
</dbReference>
<dbReference type="RefSeq" id="WP_116270296.1">
    <property type="nucleotide sequence ID" value="NZ_BGZJ01000001.1"/>
</dbReference>
<dbReference type="EC" id="3.4.19.-" evidence="1"/>
<feature type="binding site" evidence="4">
    <location>
        <position position="193"/>
    </location>
    <ligand>
        <name>Zn(2+)</name>
        <dbReference type="ChEBI" id="CHEBI:29105"/>
        <label>2</label>
        <note>catalytic</note>
    </ligand>
</feature>
<evidence type="ECO:0000256" key="3">
    <source>
        <dbReference type="PIRSR" id="PIRSR001238-2"/>
    </source>
</evidence>
<accession>A0A388SEE7</accession>
<dbReference type="Gene3D" id="2.30.40.10">
    <property type="entry name" value="Urease, subunit C, domain 1"/>
    <property type="match status" value="1"/>
</dbReference>
<dbReference type="EMBL" id="BGZJ01000001">
    <property type="protein sequence ID" value="GBO94023.1"/>
    <property type="molecule type" value="Genomic_DNA"/>
</dbReference>
<dbReference type="Pfam" id="PF01979">
    <property type="entry name" value="Amidohydro_1"/>
    <property type="match status" value="1"/>
</dbReference>
<evidence type="ECO:0000313" key="8">
    <source>
        <dbReference type="Proteomes" id="UP000266091"/>
    </source>
</evidence>
<feature type="binding site" evidence="4">
    <location>
        <position position="62"/>
    </location>
    <ligand>
        <name>Zn(2+)</name>
        <dbReference type="ChEBI" id="CHEBI:29105"/>
        <label>1</label>
        <note>catalytic</note>
    </ligand>
</feature>
<evidence type="ECO:0000256" key="2">
    <source>
        <dbReference type="PIRSR" id="PIRSR001238-1"/>
    </source>
</evidence>
<evidence type="ECO:0000256" key="1">
    <source>
        <dbReference type="PIRNR" id="PIRNR001238"/>
    </source>
</evidence>
<gene>
    <name evidence="7" type="primary">iadA_3</name>
    <name evidence="7" type="ORF">MESMUL_13770</name>
</gene>
<comment type="similarity">
    <text evidence="1">Belongs to the peptidase M38 family.</text>
</comment>
<feature type="domain" description="Amidohydrolase-related" evidence="6">
    <location>
        <begin position="51"/>
        <end position="364"/>
    </location>
</feature>
<dbReference type="Proteomes" id="UP000266091">
    <property type="component" value="Unassembled WGS sequence"/>
</dbReference>
<evidence type="ECO:0000313" key="7">
    <source>
        <dbReference type="EMBL" id="GBO94023.1"/>
    </source>
</evidence>
<feature type="active site" description="Proton acceptor" evidence="2">
    <location>
        <position position="276"/>
    </location>
</feature>
<dbReference type="GO" id="GO:0016810">
    <property type="term" value="F:hydrolase activity, acting on carbon-nitrogen (but not peptide) bonds"/>
    <property type="evidence" value="ECO:0007669"/>
    <property type="project" value="InterPro"/>
</dbReference>
<keyword evidence="1 4" id="KW-0862">Zinc</keyword>
<dbReference type="PIRSF" id="PIRSF001238">
    <property type="entry name" value="IadA"/>
    <property type="match status" value="1"/>
</dbReference>
<dbReference type="InterPro" id="IPR011059">
    <property type="entry name" value="Metal-dep_hydrolase_composite"/>
</dbReference>
<comment type="subcellular location">
    <subcellularLocation>
        <location evidence="1">Cytoplasm</location>
    </subcellularLocation>
</comment>
<feature type="binding site" evidence="4">
    <location>
        <position position="221"/>
    </location>
    <ligand>
        <name>Zn(2+)</name>
        <dbReference type="ChEBI" id="CHEBI:29105"/>
        <label>2</label>
        <note>catalytic</note>
    </ligand>
</feature>
<dbReference type="AlphaFoldDB" id="A0A388SEE7"/>
<keyword evidence="1" id="KW-0482">Metalloprotease</keyword>
<dbReference type="PANTHER" id="PTHR11647">
    <property type="entry name" value="HYDRANTOINASE/DIHYDROPYRIMIDINASE FAMILY MEMBER"/>
    <property type="match status" value="1"/>
</dbReference>
<dbReference type="OrthoDB" id="5687299at2"/>
<feature type="binding site" evidence="4">
    <location>
        <position position="276"/>
    </location>
    <ligand>
        <name>Zn(2+)</name>
        <dbReference type="ChEBI" id="CHEBI:29105"/>
        <label>1</label>
        <note>catalytic</note>
    </ligand>
</feature>
<keyword evidence="1" id="KW-0645">Protease</keyword>
<feature type="modified residue" description="N6-carboxylysine" evidence="5">
    <location>
        <position position="154"/>
    </location>
</feature>
<dbReference type="GO" id="GO:0008237">
    <property type="term" value="F:metallopeptidase activity"/>
    <property type="evidence" value="ECO:0007669"/>
    <property type="project" value="UniProtKB-KW"/>
</dbReference>
<protein>
    <recommendedName>
        <fullName evidence="1">Isoaspartyl dipeptidase</fullName>
        <ecNumber evidence="1">3.4.19.-</ecNumber>
    </recommendedName>
</protein>
<reference evidence="7 8" key="1">
    <citation type="journal article" date="2018" name="Int. J. Syst. Evol. Microbiol.">
        <title>Mesosutterella multiformis gen. nov., sp. nov., a member of the family Sutterellaceae and Sutterella megalosphaeroides sp. nov., isolated from human faeces.</title>
        <authorList>
            <person name="Sakamoto M."/>
            <person name="Ikeyama N."/>
            <person name="Kunihiro T."/>
            <person name="Iino T."/>
            <person name="Yuki M."/>
            <person name="Ohkuma M."/>
        </authorList>
    </citation>
    <scope>NUCLEOTIDE SEQUENCE [LARGE SCALE GENOMIC DNA]</scope>
    <source>
        <strain evidence="7 8">4NBBH2</strain>
    </source>
</reference>
<comment type="function">
    <text evidence="1">Catalyzes the hydrolytic cleavage of a subset of L-isoaspartyl (L-beta-aspartyl) dipeptides. Used to degrade proteins damaged by L-isoaspartyl residues formation.</text>
</comment>
<feature type="binding site" evidence="3">
    <location>
        <position position="129"/>
    </location>
    <ligand>
        <name>substrate</name>
    </ligand>
</feature>
<name>A0A388SEE7_9BURK</name>
<dbReference type="InterPro" id="IPR032466">
    <property type="entry name" value="Metal_Hydrolase"/>
</dbReference>
<evidence type="ECO:0000256" key="5">
    <source>
        <dbReference type="PIRSR" id="PIRSR001238-50"/>
    </source>
</evidence>
<feature type="binding site" evidence="3">
    <location>
        <position position="161"/>
    </location>
    <ligand>
        <name>substrate</name>
    </ligand>
</feature>
<dbReference type="SUPFAM" id="SSF51556">
    <property type="entry name" value="Metallo-dependent hydrolases"/>
    <property type="match status" value="1"/>
</dbReference>
<evidence type="ECO:0000256" key="4">
    <source>
        <dbReference type="PIRSR" id="PIRSR001238-3"/>
    </source>
</evidence>
<feature type="binding site" evidence="3">
    <location>
        <position position="224"/>
    </location>
    <ligand>
        <name>substrate</name>
    </ligand>
</feature>
<keyword evidence="8" id="KW-1185">Reference proteome</keyword>
<sequence>MALLIRNARVYAPKDLGITDVLMAAGKILAVGSNLTVSLPDLETVDAKGKILTPGFFDQHIHVNGGGGEGGFASRTPEIMLSELVKVGTTSIVGVCGTDFISRSIENLLAKVRALSIEGVSAWMYTSNYRFPCTSMSQRVAQDLFLVPECLGVKIALGDHRSSFPRPDEVLHLLSDIRLTGMITGKGGVLHVHMGDIPGIFDMFLSFEKGGFPIRHIRPTHCSRKCEVYEGSLEFARHGGFVDYTAGFSCNGSTANDITEAIASGVDPTRITMSTDGHGSMPRFNEKGEMIGLATGGVGGLLDTVRDLIGNHGMDPSLALTFDTTNVADALGLKDQGRVETGACANACLFDENWNLTDVVSKGRFLMRNSEVIVKGTFEE</sequence>
<comment type="caution">
    <text evidence="7">The sequence shown here is derived from an EMBL/GenBank/DDBJ whole genome shotgun (WGS) entry which is preliminary data.</text>
</comment>
<dbReference type="Gene3D" id="3.20.20.140">
    <property type="entry name" value="Metal-dependent hydrolases"/>
    <property type="match status" value="1"/>
</dbReference>
<dbReference type="SUPFAM" id="SSF51338">
    <property type="entry name" value="Composite domain of metallo-dependent hydrolases"/>
    <property type="match status" value="1"/>
</dbReference>
<dbReference type="GO" id="GO:0005737">
    <property type="term" value="C:cytoplasm"/>
    <property type="evidence" value="ECO:0007669"/>
    <property type="project" value="UniProtKB-SubCell"/>
</dbReference>
<organism evidence="7 8">
    <name type="scientific">Mesosutterella multiformis</name>
    <dbReference type="NCBI Taxonomy" id="2259133"/>
    <lineage>
        <taxon>Bacteria</taxon>
        <taxon>Pseudomonadati</taxon>
        <taxon>Pseudomonadota</taxon>
        <taxon>Betaproteobacteria</taxon>
        <taxon>Burkholderiales</taxon>
        <taxon>Sutterellaceae</taxon>
        <taxon>Mesosutterella</taxon>
    </lineage>
</organism>
<feature type="binding site" description="via carbamate group" evidence="4">
    <location>
        <position position="154"/>
    </location>
    <ligand>
        <name>Zn(2+)</name>
        <dbReference type="ChEBI" id="CHEBI:29105"/>
        <label>1</label>
        <note>catalytic</note>
    </ligand>
</feature>
<feature type="binding site" evidence="3">
    <location>
        <position position="280"/>
    </location>
    <ligand>
        <name>substrate</name>
    </ligand>
</feature>
<dbReference type="GO" id="GO:0006508">
    <property type="term" value="P:proteolysis"/>
    <property type="evidence" value="ECO:0007669"/>
    <property type="project" value="UniProtKB-KW"/>
</dbReference>
<evidence type="ECO:0000259" key="6">
    <source>
        <dbReference type="Pfam" id="PF01979"/>
    </source>
</evidence>
<keyword evidence="1 4" id="KW-0479">Metal-binding</keyword>
<dbReference type="InterPro" id="IPR050378">
    <property type="entry name" value="Metallo-dep_Hydrolases_sf"/>
</dbReference>
<comment type="PTM">
    <text evidence="5">Carbamylation allows a single lysine to coordinate two zinc ions.</text>
</comment>
<keyword evidence="1" id="KW-0378">Hydrolase</keyword>
<feature type="binding site" evidence="4">
    <location>
        <position position="60"/>
    </location>
    <ligand>
        <name>Zn(2+)</name>
        <dbReference type="ChEBI" id="CHEBI:29105"/>
        <label>1</label>
        <note>catalytic</note>
    </ligand>
</feature>
<dbReference type="GO" id="GO:0046872">
    <property type="term" value="F:metal ion binding"/>
    <property type="evidence" value="ECO:0007669"/>
    <property type="project" value="UniProtKB-KW"/>
</dbReference>